<evidence type="ECO:0000256" key="3">
    <source>
        <dbReference type="ARBA" id="ARBA00010617"/>
    </source>
</evidence>
<keyword evidence="13" id="KW-0812">Transmembrane</keyword>
<evidence type="ECO:0000256" key="6">
    <source>
        <dbReference type="ARBA" id="ARBA00023004"/>
    </source>
</evidence>
<evidence type="ECO:0000256" key="13">
    <source>
        <dbReference type="SAM" id="Phobius"/>
    </source>
</evidence>
<keyword evidence="13" id="KW-0472">Membrane</keyword>
<comment type="caution">
    <text evidence="14">The sequence shown here is derived from an EMBL/GenBank/DDBJ whole genome shotgun (WGS) entry which is preliminary data.</text>
</comment>
<dbReference type="Pfam" id="PF00067">
    <property type="entry name" value="p450"/>
    <property type="match status" value="1"/>
</dbReference>
<dbReference type="InterPro" id="IPR002401">
    <property type="entry name" value="Cyt_P450_E_grp-I"/>
</dbReference>
<keyword evidence="15" id="KW-1185">Reference proteome</keyword>
<dbReference type="SUPFAM" id="SSF48264">
    <property type="entry name" value="Cytochrome P450"/>
    <property type="match status" value="1"/>
</dbReference>
<gene>
    <name evidence="14" type="ORF">DNG_04448</name>
</gene>
<evidence type="ECO:0000256" key="11">
    <source>
        <dbReference type="ARBA" id="ARBA00079990"/>
    </source>
</evidence>
<evidence type="ECO:0000256" key="4">
    <source>
        <dbReference type="ARBA" id="ARBA00022617"/>
    </source>
</evidence>
<dbReference type="PANTHER" id="PTHR24305:SF168">
    <property type="entry name" value="P450, PUTATIVE (EUROFUNG)-RELATED"/>
    <property type="match status" value="1"/>
</dbReference>
<evidence type="ECO:0000256" key="5">
    <source>
        <dbReference type="ARBA" id="ARBA00022723"/>
    </source>
</evidence>
<dbReference type="InterPro" id="IPR036396">
    <property type="entry name" value="Cyt_P450_sf"/>
</dbReference>
<evidence type="ECO:0000256" key="12">
    <source>
        <dbReference type="PIRSR" id="PIRSR602401-1"/>
    </source>
</evidence>
<feature type="transmembrane region" description="Helical" evidence="13">
    <location>
        <begin position="16"/>
        <end position="35"/>
    </location>
</feature>
<feature type="binding site" description="axial binding residue" evidence="12">
    <location>
        <position position="456"/>
    </location>
    <ligand>
        <name>heme</name>
        <dbReference type="ChEBI" id="CHEBI:30413"/>
    </ligand>
    <ligandPart>
        <name>Fe</name>
        <dbReference type="ChEBI" id="CHEBI:18248"/>
    </ligandPart>
</feature>
<dbReference type="GO" id="GO:0020037">
    <property type="term" value="F:heme binding"/>
    <property type="evidence" value="ECO:0007669"/>
    <property type="project" value="InterPro"/>
</dbReference>
<accession>A0AAE8MWR9</accession>
<keyword evidence="4 12" id="KW-0349">Heme</keyword>
<proteinExistence type="inferred from homology"/>
<evidence type="ECO:0000256" key="1">
    <source>
        <dbReference type="ARBA" id="ARBA00001971"/>
    </source>
</evidence>
<reference evidence="14" key="1">
    <citation type="submission" date="2018-03" db="EMBL/GenBank/DDBJ databases">
        <authorList>
            <person name="Guldener U."/>
        </authorList>
    </citation>
    <scope>NUCLEOTIDE SEQUENCE</scope>
</reference>
<protein>
    <recommendedName>
        <fullName evidence="10">Cytochrome P450 monooxygenase ABA1</fullName>
    </recommendedName>
    <alternativeName>
        <fullName evidence="11">Abscisic acid biosynthesis protein 1</fullName>
    </alternativeName>
    <alternativeName>
        <fullName evidence="9">Cytochrome P450 monooxygenase aba1</fullName>
    </alternativeName>
</protein>
<dbReference type="Gene3D" id="1.10.630.10">
    <property type="entry name" value="Cytochrome P450"/>
    <property type="match status" value="1"/>
</dbReference>
<evidence type="ECO:0000313" key="14">
    <source>
        <dbReference type="EMBL" id="SPO01775.1"/>
    </source>
</evidence>
<evidence type="ECO:0000256" key="2">
    <source>
        <dbReference type="ARBA" id="ARBA00004972"/>
    </source>
</evidence>
<keyword evidence="8" id="KW-0503">Monooxygenase</keyword>
<keyword evidence="13" id="KW-1133">Transmembrane helix</keyword>
<feature type="transmembrane region" description="Helical" evidence="13">
    <location>
        <begin position="225"/>
        <end position="244"/>
    </location>
</feature>
<keyword evidence="5 12" id="KW-0479">Metal-binding</keyword>
<dbReference type="EMBL" id="ONZQ02000005">
    <property type="protein sequence ID" value="SPO01775.1"/>
    <property type="molecule type" value="Genomic_DNA"/>
</dbReference>
<evidence type="ECO:0000256" key="8">
    <source>
        <dbReference type="ARBA" id="ARBA00023033"/>
    </source>
</evidence>
<keyword evidence="8" id="KW-0560">Oxidoreductase</keyword>
<dbReference type="GO" id="GO:0004497">
    <property type="term" value="F:monooxygenase activity"/>
    <property type="evidence" value="ECO:0007669"/>
    <property type="project" value="UniProtKB-KW"/>
</dbReference>
<dbReference type="InterPro" id="IPR001128">
    <property type="entry name" value="Cyt_P450"/>
</dbReference>
<dbReference type="CDD" id="cd11060">
    <property type="entry name" value="CYP57A1-like"/>
    <property type="match status" value="1"/>
</dbReference>
<evidence type="ECO:0000256" key="10">
    <source>
        <dbReference type="ARBA" id="ARBA00068222"/>
    </source>
</evidence>
<comment type="similarity">
    <text evidence="3">Belongs to the cytochrome P450 family.</text>
</comment>
<evidence type="ECO:0000313" key="15">
    <source>
        <dbReference type="Proteomes" id="UP001187682"/>
    </source>
</evidence>
<dbReference type="PANTHER" id="PTHR24305">
    <property type="entry name" value="CYTOCHROME P450"/>
    <property type="match status" value="1"/>
</dbReference>
<name>A0AAE8MWR9_9PEZI</name>
<dbReference type="PRINTS" id="PR00385">
    <property type="entry name" value="P450"/>
</dbReference>
<evidence type="ECO:0000256" key="7">
    <source>
        <dbReference type="ARBA" id="ARBA00023026"/>
    </source>
</evidence>
<comment type="cofactor">
    <cofactor evidence="1 12">
        <name>heme</name>
        <dbReference type="ChEBI" id="CHEBI:30413"/>
    </cofactor>
</comment>
<comment type="pathway">
    <text evidence="2">Hormone biosynthesis.</text>
</comment>
<dbReference type="GO" id="GO:0005506">
    <property type="term" value="F:iron ion binding"/>
    <property type="evidence" value="ECO:0007669"/>
    <property type="project" value="InterPro"/>
</dbReference>
<keyword evidence="6 12" id="KW-0408">Iron</keyword>
<sequence length="512" mass="57221">MSAVQSLPLSSLLRQIRTIPTVATVAGTLLALFLARTLRAWYRLSHVPGPFWAGFSKYWMVRESLKGTQPYAIQNVIAEYGSLARIGPNELVTGDPELLRRMMAVRSDYTRGPWYNALRFEPGKDNLFSTRDEVRHTKMRAKMAAGYSGKENESMNQTIDTHIARLIHLLDTKYVSTPDRSRPVDFAQKIQFFTLDVISDLAFGEPFGYVEQDDDVFDFIKITKAFFPVTLVIANVPALVSLLHSRLFRGLLPKESDKFGFGAFIGVANKKVAERFEPHAPSHPDMLGSFIRHGLTKEEAQREALLNVIAGSDTTATTIRVAMLHLLSSPSAYRKLQEEIDYAIRDGRVSSPVTDPEARQLPYLQAVIKEALRLKAPAAGPLFKVVPPGGDIIDGKFIPGGTQIGTSPFSIYHSKTTFGDDAALFVPERWLEANAARFAEMAGVVDLVFSTGKYKCLGMPVALMELNKIFVELLRRFDFSMARPEKPFQIANAGIWLIEDFPMRITRRTDGQ</sequence>
<dbReference type="AlphaFoldDB" id="A0AAE8MWR9"/>
<organism evidence="14 15">
    <name type="scientific">Cephalotrichum gorgonifer</name>
    <dbReference type="NCBI Taxonomy" id="2041049"/>
    <lineage>
        <taxon>Eukaryota</taxon>
        <taxon>Fungi</taxon>
        <taxon>Dikarya</taxon>
        <taxon>Ascomycota</taxon>
        <taxon>Pezizomycotina</taxon>
        <taxon>Sordariomycetes</taxon>
        <taxon>Hypocreomycetidae</taxon>
        <taxon>Microascales</taxon>
        <taxon>Microascaceae</taxon>
        <taxon>Cephalotrichum</taxon>
    </lineage>
</organism>
<dbReference type="PRINTS" id="PR00463">
    <property type="entry name" value="EP450I"/>
</dbReference>
<dbReference type="Proteomes" id="UP001187682">
    <property type="component" value="Unassembled WGS sequence"/>
</dbReference>
<dbReference type="FunFam" id="1.10.630.10:FF:000076">
    <property type="entry name" value="Cytochrome P450 monooxygenase"/>
    <property type="match status" value="1"/>
</dbReference>
<dbReference type="GO" id="GO:0016705">
    <property type="term" value="F:oxidoreductase activity, acting on paired donors, with incorporation or reduction of molecular oxygen"/>
    <property type="evidence" value="ECO:0007669"/>
    <property type="project" value="InterPro"/>
</dbReference>
<dbReference type="InterPro" id="IPR050121">
    <property type="entry name" value="Cytochrome_P450_monoxygenase"/>
</dbReference>
<keyword evidence="7" id="KW-0843">Virulence</keyword>
<evidence type="ECO:0000256" key="9">
    <source>
        <dbReference type="ARBA" id="ARBA00067672"/>
    </source>
</evidence>